<feature type="region of interest" description="Disordered" evidence="1">
    <location>
        <begin position="88"/>
        <end position="114"/>
    </location>
</feature>
<feature type="compositionally biased region" description="Low complexity" evidence="1">
    <location>
        <begin position="22"/>
        <end position="42"/>
    </location>
</feature>
<proteinExistence type="predicted"/>
<dbReference type="Proteomes" id="UP001501821">
    <property type="component" value="Unassembled WGS sequence"/>
</dbReference>
<dbReference type="EMBL" id="BAABAH010000001">
    <property type="protein sequence ID" value="GAA3801785.1"/>
    <property type="molecule type" value="Genomic_DNA"/>
</dbReference>
<keyword evidence="3" id="KW-1185">Reference proteome</keyword>
<evidence type="ECO:0008006" key="4">
    <source>
        <dbReference type="Google" id="ProtNLM"/>
    </source>
</evidence>
<dbReference type="RefSeq" id="WP_344771790.1">
    <property type="nucleotide sequence ID" value="NZ_BAABAH010000001.1"/>
</dbReference>
<feature type="region of interest" description="Disordered" evidence="1">
    <location>
        <begin position="21"/>
        <end position="51"/>
    </location>
</feature>
<evidence type="ECO:0000313" key="3">
    <source>
        <dbReference type="Proteomes" id="UP001501821"/>
    </source>
</evidence>
<organism evidence="2 3">
    <name type="scientific">Nocardioides panacisoli</name>
    <dbReference type="NCBI Taxonomy" id="627624"/>
    <lineage>
        <taxon>Bacteria</taxon>
        <taxon>Bacillati</taxon>
        <taxon>Actinomycetota</taxon>
        <taxon>Actinomycetes</taxon>
        <taxon>Propionibacteriales</taxon>
        <taxon>Nocardioidaceae</taxon>
        <taxon>Nocardioides</taxon>
    </lineage>
</organism>
<evidence type="ECO:0000256" key="1">
    <source>
        <dbReference type="SAM" id="MobiDB-lite"/>
    </source>
</evidence>
<gene>
    <name evidence="2" type="ORF">GCM10022242_00930</name>
</gene>
<accession>A0ABP7HQI0</accession>
<sequence length="114" mass="11958">MTRPTWEQALDELEQHLHHCESLLSEGSEGSDASGAPGGSDAVPVPGRWLKPDGLGPLPAHLVDRAFALRERQAAVIAALPGAIAVNRQQRAAADRPRPGGPARPGSVYLDVTA</sequence>
<name>A0ABP7HQI0_9ACTN</name>
<protein>
    <recommendedName>
        <fullName evidence="4">DUF222 domain-containing protein</fullName>
    </recommendedName>
</protein>
<evidence type="ECO:0000313" key="2">
    <source>
        <dbReference type="EMBL" id="GAA3801785.1"/>
    </source>
</evidence>
<comment type="caution">
    <text evidence="2">The sequence shown here is derived from an EMBL/GenBank/DDBJ whole genome shotgun (WGS) entry which is preliminary data.</text>
</comment>
<reference evidence="3" key="1">
    <citation type="journal article" date="2019" name="Int. J. Syst. Evol. Microbiol.">
        <title>The Global Catalogue of Microorganisms (GCM) 10K type strain sequencing project: providing services to taxonomists for standard genome sequencing and annotation.</title>
        <authorList>
            <consortium name="The Broad Institute Genomics Platform"/>
            <consortium name="The Broad Institute Genome Sequencing Center for Infectious Disease"/>
            <person name="Wu L."/>
            <person name="Ma J."/>
        </authorList>
    </citation>
    <scope>NUCLEOTIDE SEQUENCE [LARGE SCALE GENOMIC DNA]</scope>
    <source>
        <strain evidence="3">JCM 16953</strain>
    </source>
</reference>